<dbReference type="InterPro" id="IPR005119">
    <property type="entry name" value="LysR_subst-bd"/>
</dbReference>
<dbReference type="SUPFAM" id="SSF53850">
    <property type="entry name" value="Periplasmic binding protein-like II"/>
    <property type="match status" value="1"/>
</dbReference>
<dbReference type="CDD" id="cd05466">
    <property type="entry name" value="PBP2_LTTR_substrate"/>
    <property type="match status" value="1"/>
</dbReference>
<dbReference type="Pfam" id="PF03466">
    <property type="entry name" value="LysR_substrate"/>
    <property type="match status" value="1"/>
</dbReference>
<name>K0YKJ8_9ACTN</name>
<evidence type="ECO:0000259" key="1">
    <source>
        <dbReference type="Pfam" id="PF03466"/>
    </source>
</evidence>
<dbReference type="Gene3D" id="3.40.190.290">
    <property type="match status" value="1"/>
</dbReference>
<dbReference type="GO" id="GO:0006355">
    <property type="term" value="P:regulation of DNA-templated transcription"/>
    <property type="evidence" value="ECO:0007669"/>
    <property type="project" value="TreeGrafter"/>
</dbReference>
<dbReference type="GO" id="GO:0005829">
    <property type="term" value="C:cytosol"/>
    <property type="evidence" value="ECO:0007669"/>
    <property type="project" value="TreeGrafter"/>
</dbReference>
<organism evidence="2 3">
    <name type="scientific">Slackia piriformis YIT 12062</name>
    <dbReference type="NCBI Taxonomy" id="742818"/>
    <lineage>
        <taxon>Bacteria</taxon>
        <taxon>Bacillati</taxon>
        <taxon>Actinomycetota</taxon>
        <taxon>Coriobacteriia</taxon>
        <taxon>Eggerthellales</taxon>
        <taxon>Eggerthellaceae</taxon>
        <taxon>Slackia</taxon>
    </lineage>
</organism>
<dbReference type="HOGENOM" id="CLU_039613_6_2_11"/>
<gene>
    <name evidence="2" type="ORF">HMPREF9451_01532</name>
</gene>
<proteinExistence type="predicted"/>
<evidence type="ECO:0000313" key="3">
    <source>
        <dbReference type="Proteomes" id="UP000006069"/>
    </source>
</evidence>
<protein>
    <recommendedName>
        <fullName evidence="1">LysR substrate-binding domain-containing protein</fullName>
    </recommendedName>
</protein>
<dbReference type="PANTHER" id="PTHR30419">
    <property type="entry name" value="HTH-TYPE TRANSCRIPTIONAL REGULATOR YBHD"/>
    <property type="match status" value="1"/>
</dbReference>
<dbReference type="eggNOG" id="COG0583">
    <property type="taxonomic scope" value="Bacteria"/>
</dbReference>
<sequence length="261" mass="28872">MPYGPFSSQDLATGSHVPTAYADEFIAYVNAVESQYQSVKKAFRRIQAEENGNVLLGSSLGIIGFLGRGFFEGFESDNPGITLHCTEMNDIQCDEHLLEEDFGLAFSLAPYHCDFETVELYSTPVCLWVNEEDELGKKEVISLSDLDGRSLAMPGIGFKCYSNILDRCRVQGVTPKTVLQSSEMFWLYNFAYEGRGLAFSAEHLGQLPFFSERGVRCIPLEGVRGVSGFRRCRSIGSRNPSGFSGNTASSTSPVFRRMTLA</sequence>
<dbReference type="AlphaFoldDB" id="K0YKJ8"/>
<dbReference type="EMBL" id="ADMD01000007">
    <property type="protein sequence ID" value="EJZ84006.1"/>
    <property type="molecule type" value="Genomic_DNA"/>
</dbReference>
<dbReference type="Proteomes" id="UP000006069">
    <property type="component" value="Unassembled WGS sequence"/>
</dbReference>
<dbReference type="InParanoid" id="K0YKJ8"/>
<evidence type="ECO:0000313" key="2">
    <source>
        <dbReference type="EMBL" id="EJZ84006.1"/>
    </source>
</evidence>
<accession>K0YKJ8</accession>
<feature type="domain" description="LysR substrate-binding" evidence="1">
    <location>
        <begin position="72"/>
        <end position="222"/>
    </location>
</feature>
<dbReference type="InterPro" id="IPR050950">
    <property type="entry name" value="HTH-type_LysR_regulators"/>
</dbReference>
<keyword evidence="3" id="KW-1185">Reference proteome</keyword>
<dbReference type="PANTHER" id="PTHR30419:SF8">
    <property type="entry name" value="NITROGEN ASSIMILATION TRANSCRIPTIONAL ACTIVATOR-RELATED"/>
    <property type="match status" value="1"/>
</dbReference>
<comment type="caution">
    <text evidence="2">The sequence shown here is derived from an EMBL/GenBank/DDBJ whole genome shotgun (WGS) entry which is preliminary data.</text>
</comment>
<reference evidence="2 3" key="1">
    <citation type="submission" date="2012-08" db="EMBL/GenBank/DDBJ databases">
        <title>The Genome Sequence of Slackia piriformis YIT 12062.</title>
        <authorList>
            <consortium name="The Broad Institute Genome Sequencing Platform"/>
            <person name="Earl A."/>
            <person name="Ward D."/>
            <person name="Feldgarden M."/>
            <person name="Gevers D."/>
            <person name="Morotomi M."/>
            <person name="Walker B."/>
            <person name="Young S.K."/>
            <person name="Zeng Q."/>
            <person name="Gargeya S."/>
            <person name="Fitzgerald M."/>
            <person name="Haas B."/>
            <person name="Abouelleil A."/>
            <person name="Alvarado L."/>
            <person name="Arachchi H.M."/>
            <person name="Berlin A.M."/>
            <person name="Chapman S.B."/>
            <person name="Goldberg J."/>
            <person name="Griggs A."/>
            <person name="Gujja S."/>
            <person name="Hansen M."/>
            <person name="Howarth C."/>
            <person name="Imamovic A."/>
            <person name="Larimer J."/>
            <person name="McCowen C."/>
            <person name="Montmayeur A."/>
            <person name="Murphy C."/>
            <person name="Neiman D."/>
            <person name="Pearson M."/>
            <person name="Priest M."/>
            <person name="Roberts A."/>
            <person name="Saif S."/>
            <person name="Shea T."/>
            <person name="Sisk P."/>
            <person name="Sykes S."/>
            <person name="Wortman J."/>
            <person name="Nusbaum C."/>
            <person name="Birren B."/>
        </authorList>
    </citation>
    <scope>NUCLEOTIDE SEQUENCE [LARGE SCALE GENOMIC DNA]</scope>
    <source>
        <strain evidence="2 3">YIT 12062</strain>
    </source>
</reference>
<dbReference type="PATRIC" id="fig|742818.3.peg.1619"/>